<evidence type="ECO:0000313" key="1">
    <source>
        <dbReference type="EMBL" id="MDQ9071481.1"/>
    </source>
</evidence>
<evidence type="ECO:0000313" key="2">
    <source>
        <dbReference type="Proteomes" id="UP001243195"/>
    </source>
</evidence>
<protein>
    <submittedName>
        <fullName evidence="1">Uncharacterized protein</fullName>
    </submittedName>
</protein>
<dbReference type="AlphaFoldDB" id="A0AAW8JIU6"/>
<accession>A0AAW8JIU6</accession>
<dbReference type="RefSeq" id="WP_308955845.1">
    <property type="nucleotide sequence ID" value="NZ_JAVICY010000010.1"/>
</dbReference>
<dbReference type="Proteomes" id="UP001243195">
    <property type="component" value="Unassembled WGS sequence"/>
</dbReference>
<reference evidence="1" key="1">
    <citation type="submission" date="2023-08" db="EMBL/GenBank/DDBJ databases">
        <title>Emergence of clinically-relevant ST2 carbapenem-resistant Acinetobacter baumannii strains in hospital sewages in Zhejiang, East of China.</title>
        <authorList>
            <person name="Kaichao C."/>
            <person name="Zhang R."/>
        </authorList>
    </citation>
    <scope>NUCLEOTIDE SEQUENCE</scope>
    <source>
        <strain evidence="1">M-SY-60</strain>
    </source>
</reference>
<proteinExistence type="predicted"/>
<gene>
    <name evidence="1" type="ORF">RFH51_08435</name>
</gene>
<name>A0AAW8JIU6_9GAMM</name>
<dbReference type="EMBL" id="JAVIDA010000009">
    <property type="protein sequence ID" value="MDQ9071481.1"/>
    <property type="molecule type" value="Genomic_DNA"/>
</dbReference>
<sequence length="365" mass="42378">MDNIKQKELFKLTITKHSLGVLSHLTNLTELAVRDSIQTNNGTIIALNYYHENESYDLVYCVIDVEGHMQSFVENDGILPTLFLSPDQQNYISIQPYDPDKDLEISIPLFNRGHVDTPKANRPFVGDYIGTTQQHAVFFHHDIWSDTKPDKLLIIDFKNNAVNKKKNIKLELPRTNSIVVQNNQIHLLAIDGKSWNHRQIDSNGKVLKQRFIQVTQKNFSEIISLSFEENSYILCHDKNTIFVQIISPDHECKRTDLIEFTDPIYNTWRAKNITEDIVVIQFNTEFGNGWMTIQGDHLLEFYYSKNIKGYRNLLDGSVLEIDNERIIISAINKTKHGAYAVVMYPMVDRNEKNNQFWVFNRNLSL</sequence>
<comment type="caution">
    <text evidence="1">The sequence shown here is derived from an EMBL/GenBank/DDBJ whole genome shotgun (WGS) entry which is preliminary data.</text>
</comment>
<organism evidence="1 2">
    <name type="scientific">Acinetobacter gerneri</name>
    <dbReference type="NCBI Taxonomy" id="202952"/>
    <lineage>
        <taxon>Bacteria</taxon>
        <taxon>Pseudomonadati</taxon>
        <taxon>Pseudomonadota</taxon>
        <taxon>Gammaproteobacteria</taxon>
        <taxon>Moraxellales</taxon>
        <taxon>Moraxellaceae</taxon>
        <taxon>Acinetobacter</taxon>
    </lineage>
</organism>